<evidence type="ECO:0000256" key="9">
    <source>
        <dbReference type="SAM" id="MobiDB-lite"/>
    </source>
</evidence>
<dbReference type="EMBL" id="JAPDFR010000003">
    <property type="protein sequence ID" value="KAK0388351.1"/>
    <property type="molecule type" value="Genomic_DNA"/>
</dbReference>
<dbReference type="InterPro" id="IPR059000">
    <property type="entry name" value="ATPase_P-type_domA"/>
</dbReference>
<dbReference type="GO" id="GO:0036376">
    <property type="term" value="P:sodium ion export across plasma membrane"/>
    <property type="evidence" value="ECO:0007669"/>
    <property type="project" value="TreeGrafter"/>
</dbReference>
<feature type="transmembrane region" description="Helical" evidence="10">
    <location>
        <begin position="1071"/>
        <end position="1088"/>
    </location>
</feature>
<dbReference type="InterPro" id="IPR006068">
    <property type="entry name" value="ATPase_P-typ_cation-transptr_C"/>
</dbReference>
<dbReference type="AlphaFoldDB" id="A0AA39L8B5"/>
<proteinExistence type="predicted"/>
<dbReference type="Pfam" id="PF13246">
    <property type="entry name" value="Cation_ATPase"/>
    <property type="match status" value="1"/>
</dbReference>
<evidence type="ECO:0000313" key="13">
    <source>
        <dbReference type="Proteomes" id="UP001175261"/>
    </source>
</evidence>
<name>A0AA39L8B5_SARSR</name>
<feature type="transmembrane region" description="Helical" evidence="10">
    <location>
        <begin position="1000"/>
        <end position="1016"/>
    </location>
</feature>
<dbReference type="SFLD" id="SFLDF00027">
    <property type="entry name" value="p-type_atpase"/>
    <property type="match status" value="1"/>
</dbReference>
<keyword evidence="8 10" id="KW-0472">Membrane</keyword>
<gene>
    <name evidence="12" type="ORF">NLU13_4596</name>
</gene>
<dbReference type="Gene3D" id="3.40.50.1000">
    <property type="entry name" value="HAD superfamily/HAD-like"/>
    <property type="match status" value="1"/>
</dbReference>
<dbReference type="SFLD" id="SFLDS00003">
    <property type="entry name" value="Haloacid_Dehalogenase"/>
    <property type="match status" value="1"/>
</dbReference>
<dbReference type="Gene3D" id="3.40.1110.10">
    <property type="entry name" value="Calcium-transporting ATPase, cytoplasmic domain N"/>
    <property type="match status" value="1"/>
</dbReference>
<dbReference type="PRINTS" id="PR00119">
    <property type="entry name" value="CATATPASE"/>
</dbReference>
<dbReference type="InterPro" id="IPR001757">
    <property type="entry name" value="P_typ_ATPase"/>
</dbReference>
<dbReference type="FunFam" id="3.40.50.1000:FF:000001">
    <property type="entry name" value="Phospholipid-transporting ATPase IC"/>
    <property type="match status" value="1"/>
</dbReference>
<comment type="caution">
    <text evidence="12">The sequence shown here is derived from an EMBL/GenBank/DDBJ whole genome shotgun (WGS) entry which is preliminary data.</text>
</comment>
<dbReference type="GO" id="GO:0005886">
    <property type="term" value="C:plasma membrane"/>
    <property type="evidence" value="ECO:0007669"/>
    <property type="project" value="UniProtKB-SubCell"/>
</dbReference>
<keyword evidence="2" id="KW-1003">Cell membrane</keyword>
<dbReference type="GO" id="GO:0005391">
    <property type="term" value="F:P-type sodium:potassium-exchanging transporter activity"/>
    <property type="evidence" value="ECO:0007669"/>
    <property type="project" value="TreeGrafter"/>
</dbReference>
<keyword evidence="4" id="KW-0547">Nucleotide-binding</keyword>
<dbReference type="GO" id="GO:0016887">
    <property type="term" value="F:ATP hydrolysis activity"/>
    <property type="evidence" value="ECO:0007669"/>
    <property type="project" value="InterPro"/>
</dbReference>
<dbReference type="InterPro" id="IPR023214">
    <property type="entry name" value="HAD_sf"/>
</dbReference>
<feature type="transmembrane region" description="Helical" evidence="10">
    <location>
        <begin position="159"/>
        <end position="182"/>
    </location>
</feature>
<dbReference type="Gene3D" id="2.70.150.10">
    <property type="entry name" value="Calcium-transporting ATPase, cytoplasmic transduction domain A"/>
    <property type="match status" value="1"/>
</dbReference>
<dbReference type="SUPFAM" id="SSF81653">
    <property type="entry name" value="Calcium ATPase, transduction domain A"/>
    <property type="match status" value="1"/>
</dbReference>
<evidence type="ECO:0000256" key="10">
    <source>
        <dbReference type="SAM" id="Phobius"/>
    </source>
</evidence>
<evidence type="ECO:0000256" key="4">
    <source>
        <dbReference type="ARBA" id="ARBA00022741"/>
    </source>
</evidence>
<feature type="transmembrane region" description="Helical" evidence="10">
    <location>
        <begin position="1037"/>
        <end position="1059"/>
    </location>
</feature>
<evidence type="ECO:0000256" key="3">
    <source>
        <dbReference type="ARBA" id="ARBA00022692"/>
    </source>
</evidence>
<keyword evidence="5" id="KW-0067">ATP-binding</keyword>
<sequence>MTDGVEADPEAANTAATAAVAGPAAGPRITFEPDARRGRSPSRVQDSRRRSISRGSSFRRASVVSPQSELQIQYRTLSIHVSEAKKDPDEKAEHTVDKKKADEDYFSNLEYHTLSVDQICQQLNVSLEQGLSADAAEIRLSRDGKNMLPRPKTNYLKKIVTYLFGGFCSILWVGAIVFFLCWQPLSSPPSNQNLSLAVLILIVIFLQAAFSAFQDYSTAKTMDSILDLLPSDAQVRRDGEVRKLPSTELVAGDIVQLKIGDKVPADLRIVESSGDVRFDRSVLTGESVEIAGSIDATDKNILETRNIAFMGTTVLNGSAVGVVILTGSRSVMGRIAHSTISVKEEPTLIQREIWRFVKIIIALTLILAILILVAWAAWLRTEHKGFLSVPSMLVNVMSCVVAFIPEGVPVAVALTLMLIAKRMKAVSVLPKSLSTVETLGCVNVICSDKTGTLTQGKMSVNTVCLVDHAFSSPDDFHQTEPTEAMKTLVKAGILCNDATFEPSTLHLPVDERVISGNFTDSAVLRFAASSEAGETGRKDVSPIFQIPFNSKNKWMLSLYSDPASSAGISYSSDGVPYSEKGITYHAFVKGAPDVLFPACTSYWSMESDSVRPMTPATRKQLSDIQDRLSRKAERVLLLCEKTVKLLNAPKTNAFNAEVEGQAIDDLTVIGVLGIIDPPRPEVPEMVAKCRSAGIRYFMVTGDYALTAAAIAKNIGIITGEREPDTLQSLQAMHETKPSNKPSDDDANPLHSLVLEGSQLSALESCDWDLVCDYEEVVFARTTPEQKLRIVTELRNRHNIVAVTGDGVNDAPALRAADVGVAIASGSDVAIEAADLVFMESFSSMVDAIRLGRLVFQNLQKVMAYLLPAGSWSEIWPVIINVFFGVPLPLSAFLMIIICVFTDLFLSLSLIKEKEEYDLMAEKPRDHRKSHLVSWRLYAQAYLFTGTMETVVAHSMFFLYMWRHAKIPVHDLFFLYEKWTDGYHGYTQAQLTKFNNTGQCVYFVTLVFLQWGNILSVRNRRLSIFQADPFTKKRRNPWLFLSMAISLAIAIFVTEVPGIQHLFDTDSVPLEFWFIPIPLALGILMMDELRKLAVRTWPKGFIAKAAW</sequence>
<dbReference type="InterPro" id="IPR018303">
    <property type="entry name" value="ATPase_P-typ_P_site"/>
</dbReference>
<keyword evidence="6" id="KW-1278">Translocase</keyword>
<protein>
    <recommendedName>
        <fullName evidence="11">Cation-transporting P-type ATPase N-terminal domain-containing protein</fullName>
    </recommendedName>
</protein>
<dbReference type="NCBIfam" id="TIGR01494">
    <property type="entry name" value="ATPase_P-type"/>
    <property type="match status" value="2"/>
</dbReference>
<dbReference type="PANTHER" id="PTHR43294">
    <property type="entry name" value="SODIUM/POTASSIUM-TRANSPORTING ATPASE SUBUNIT ALPHA"/>
    <property type="match status" value="1"/>
</dbReference>
<dbReference type="SUPFAM" id="SSF81660">
    <property type="entry name" value="Metal cation-transporting ATPase, ATP-binding domain N"/>
    <property type="match status" value="1"/>
</dbReference>
<dbReference type="SFLD" id="SFLDG00002">
    <property type="entry name" value="C1.7:_P-type_atpase_like"/>
    <property type="match status" value="1"/>
</dbReference>
<dbReference type="GO" id="GO:0006883">
    <property type="term" value="P:intracellular sodium ion homeostasis"/>
    <property type="evidence" value="ECO:0007669"/>
    <property type="project" value="TreeGrafter"/>
</dbReference>
<evidence type="ECO:0000256" key="5">
    <source>
        <dbReference type="ARBA" id="ARBA00022840"/>
    </source>
</evidence>
<evidence type="ECO:0000256" key="6">
    <source>
        <dbReference type="ARBA" id="ARBA00022967"/>
    </source>
</evidence>
<dbReference type="GO" id="GO:1902600">
    <property type="term" value="P:proton transmembrane transport"/>
    <property type="evidence" value="ECO:0007669"/>
    <property type="project" value="TreeGrafter"/>
</dbReference>
<reference evidence="12" key="1">
    <citation type="submission" date="2022-10" db="EMBL/GenBank/DDBJ databases">
        <title>Determination and structural analysis of whole genome sequence of Sarocladium strictum F4-1.</title>
        <authorList>
            <person name="Hu L."/>
            <person name="Jiang Y."/>
        </authorList>
    </citation>
    <scope>NUCLEOTIDE SEQUENCE</scope>
    <source>
        <strain evidence="12">F4-1</strain>
    </source>
</reference>
<dbReference type="InterPro" id="IPR050510">
    <property type="entry name" value="Cation_transp_ATPase_P-type"/>
</dbReference>
<feature type="transmembrane region" description="Helical" evidence="10">
    <location>
        <begin position="889"/>
        <end position="910"/>
    </location>
</feature>
<dbReference type="InterPro" id="IPR036412">
    <property type="entry name" value="HAD-like_sf"/>
</dbReference>
<accession>A0AA39L8B5</accession>
<feature type="compositionally biased region" description="Low complexity" evidence="9">
    <location>
        <begin position="10"/>
        <end position="26"/>
    </location>
</feature>
<evidence type="ECO:0000259" key="11">
    <source>
        <dbReference type="SMART" id="SM00831"/>
    </source>
</evidence>
<feature type="transmembrane region" description="Helical" evidence="10">
    <location>
        <begin position="194"/>
        <end position="213"/>
    </location>
</feature>
<dbReference type="PRINTS" id="PR00121">
    <property type="entry name" value="NAKATPASE"/>
</dbReference>
<evidence type="ECO:0000256" key="7">
    <source>
        <dbReference type="ARBA" id="ARBA00022989"/>
    </source>
</evidence>
<dbReference type="InterPro" id="IPR044492">
    <property type="entry name" value="P_typ_ATPase_HD_dom"/>
</dbReference>
<dbReference type="PANTHER" id="PTHR43294:SF21">
    <property type="entry name" value="CATION TRANSPORTING ATPASE"/>
    <property type="match status" value="1"/>
</dbReference>
<dbReference type="Pfam" id="PF00690">
    <property type="entry name" value="Cation_ATPase_N"/>
    <property type="match status" value="1"/>
</dbReference>
<feature type="transmembrane region" description="Helical" evidence="10">
    <location>
        <begin position="861"/>
        <end position="883"/>
    </location>
</feature>
<dbReference type="GO" id="GO:0030007">
    <property type="term" value="P:intracellular potassium ion homeostasis"/>
    <property type="evidence" value="ECO:0007669"/>
    <property type="project" value="TreeGrafter"/>
</dbReference>
<evidence type="ECO:0000256" key="8">
    <source>
        <dbReference type="ARBA" id="ARBA00023136"/>
    </source>
</evidence>
<feature type="domain" description="Cation-transporting P-type ATPase N-terminal" evidence="11">
    <location>
        <begin position="110"/>
        <end position="183"/>
    </location>
</feature>
<evidence type="ECO:0000313" key="12">
    <source>
        <dbReference type="EMBL" id="KAK0388351.1"/>
    </source>
</evidence>
<keyword evidence="13" id="KW-1185">Reference proteome</keyword>
<dbReference type="InterPro" id="IPR023299">
    <property type="entry name" value="ATPase_P-typ_cyto_dom_N"/>
</dbReference>
<feature type="transmembrane region" description="Helical" evidence="10">
    <location>
        <begin position="392"/>
        <end position="419"/>
    </location>
</feature>
<feature type="transmembrane region" description="Helical" evidence="10">
    <location>
        <begin position="359"/>
        <end position="380"/>
    </location>
</feature>
<dbReference type="GO" id="GO:0005524">
    <property type="term" value="F:ATP binding"/>
    <property type="evidence" value="ECO:0007669"/>
    <property type="project" value="UniProtKB-KW"/>
</dbReference>
<comment type="subcellular location">
    <subcellularLocation>
        <location evidence="1">Cell membrane</location>
        <topology evidence="1">Multi-pass membrane protein</topology>
    </subcellularLocation>
</comment>
<keyword evidence="7 10" id="KW-1133">Transmembrane helix</keyword>
<dbReference type="InterPro" id="IPR023298">
    <property type="entry name" value="ATPase_P-typ_TM_dom_sf"/>
</dbReference>
<dbReference type="Gene3D" id="1.20.1110.10">
    <property type="entry name" value="Calcium-transporting ATPase, transmembrane domain"/>
    <property type="match status" value="1"/>
</dbReference>
<dbReference type="InterPro" id="IPR008250">
    <property type="entry name" value="ATPase_P-typ_transduc_dom_A_sf"/>
</dbReference>
<feature type="transmembrane region" description="Helical" evidence="10">
    <location>
        <begin position="936"/>
        <end position="961"/>
    </location>
</feature>
<dbReference type="SUPFAM" id="SSF56784">
    <property type="entry name" value="HAD-like"/>
    <property type="match status" value="1"/>
</dbReference>
<evidence type="ECO:0000256" key="1">
    <source>
        <dbReference type="ARBA" id="ARBA00004651"/>
    </source>
</evidence>
<keyword evidence="3 10" id="KW-0812">Transmembrane</keyword>
<dbReference type="Pfam" id="PF00122">
    <property type="entry name" value="E1-E2_ATPase"/>
    <property type="match status" value="1"/>
</dbReference>
<dbReference type="GO" id="GO:1990573">
    <property type="term" value="P:potassium ion import across plasma membrane"/>
    <property type="evidence" value="ECO:0007669"/>
    <property type="project" value="TreeGrafter"/>
</dbReference>
<evidence type="ECO:0000256" key="2">
    <source>
        <dbReference type="ARBA" id="ARBA00022475"/>
    </source>
</evidence>
<dbReference type="SUPFAM" id="SSF81665">
    <property type="entry name" value="Calcium ATPase, transmembrane domain M"/>
    <property type="match status" value="1"/>
</dbReference>
<dbReference type="Pfam" id="PF00689">
    <property type="entry name" value="Cation_ATPase_C"/>
    <property type="match status" value="1"/>
</dbReference>
<dbReference type="SMART" id="SM00831">
    <property type="entry name" value="Cation_ATPase_N"/>
    <property type="match status" value="1"/>
</dbReference>
<dbReference type="InterPro" id="IPR004014">
    <property type="entry name" value="ATPase_P-typ_cation-transptr_N"/>
</dbReference>
<dbReference type="Proteomes" id="UP001175261">
    <property type="component" value="Unassembled WGS sequence"/>
</dbReference>
<dbReference type="PROSITE" id="PS00154">
    <property type="entry name" value="ATPASE_E1_E2"/>
    <property type="match status" value="1"/>
</dbReference>
<feature type="region of interest" description="Disordered" evidence="9">
    <location>
        <begin position="1"/>
        <end position="60"/>
    </location>
</feature>
<organism evidence="12 13">
    <name type="scientific">Sarocladium strictum</name>
    <name type="common">Black bundle disease fungus</name>
    <name type="synonym">Acremonium strictum</name>
    <dbReference type="NCBI Taxonomy" id="5046"/>
    <lineage>
        <taxon>Eukaryota</taxon>
        <taxon>Fungi</taxon>
        <taxon>Dikarya</taxon>
        <taxon>Ascomycota</taxon>
        <taxon>Pezizomycotina</taxon>
        <taxon>Sordariomycetes</taxon>
        <taxon>Hypocreomycetidae</taxon>
        <taxon>Hypocreales</taxon>
        <taxon>Sarocladiaceae</taxon>
        <taxon>Sarocladium</taxon>
    </lineage>
</organism>